<name>A0ABS4JQ33_9FIRM</name>
<evidence type="ECO:0000313" key="2">
    <source>
        <dbReference type="Proteomes" id="UP001519289"/>
    </source>
</evidence>
<reference evidence="1 2" key="1">
    <citation type="submission" date="2021-03" db="EMBL/GenBank/DDBJ databases">
        <title>Genomic Encyclopedia of Type Strains, Phase IV (KMG-IV): sequencing the most valuable type-strain genomes for metagenomic binning, comparative biology and taxonomic classification.</title>
        <authorList>
            <person name="Goeker M."/>
        </authorList>
    </citation>
    <scope>NUCLEOTIDE SEQUENCE [LARGE SCALE GENOMIC DNA]</scope>
    <source>
        <strain evidence="1 2">DSM 27138</strain>
    </source>
</reference>
<evidence type="ECO:0000313" key="1">
    <source>
        <dbReference type="EMBL" id="MBP2017651.1"/>
    </source>
</evidence>
<comment type="caution">
    <text evidence="1">The sequence shown here is derived from an EMBL/GenBank/DDBJ whole genome shotgun (WGS) entry which is preliminary data.</text>
</comment>
<dbReference type="Proteomes" id="UP001519289">
    <property type="component" value="Unassembled WGS sequence"/>
</dbReference>
<accession>A0ABS4JQ33</accession>
<dbReference type="RefSeq" id="WP_209465787.1">
    <property type="nucleotide sequence ID" value="NZ_JAGGLG010000006.1"/>
</dbReference>
<proteinExistence type="predicted"/>
<sequence>MSGRYDGIQWGELVRFQTQGLPGEDGPEGLPLEEQLLDLAAFLSKDAGYFAARAQAYFHQARGRAWGGTTPREVLLQEMRRSLAYFLGHLIMAAKYLEADVLEEFVAWSEELGVTLPEIPFQPLPGYPPYPAVKREA</sequence>
<protein>
    <submittedName>
        <fullName evidence="1">Uncharacterized protein</fullName>
    </submittedName>
</protein>
<gene>
    <name evidence="1" type="ORF">J2Z79_001036</name>
</gene>
<organism evidence="1 2">
    <name type="scientific">Symbiobacterium terraclitae</name>
    <dbReference type="NCBI Taxonomy" id="557451"/>
    <lineage>
        <taxon>Bacteria</taxon>
        <taxon>Bacillati</taxon>
        <taxon>Bacillota</taxon>
        <taxon>Clostridia</taxon>
        <taxon>Eubacteriales</taxon>
        <taxon>Symbiobacteriaceae</taxon>
        <taxon>Symbiobacterium</taxon>
    </lineage>
</organism>
<keyword evidence="2" id="KW-1185">Reference proteome</keyword>
<dbReference type="EMBL" id="JAGGLG010000006">
    <property type="protein sequence ID" value="MBP2017651.1"/>
    <property type="molecule type" value="Genomic_DNA"/>
</dbReference>